<evidence type="ECO:0000256" key="3">
    <source>
        <dbReference type="ARBA" id="ARBA00022840"/>
    </source>
</evidence>
<dbReference type="Gene3D" id="3.40.50.300">
    <property type="entry name" value="P-loop containing nucleotide triphosphate hydrolases"/>
    <property type="match status" value="1"/>
</dbReference>
<dbReference type="InterPro" id="IPR003593">
    <property type="entry name" value="AAA+_ATPase"/>
</dbReference>
<keyword evidence="6" id="KW-1185">Reference proteome</keyword>
<dbReference type="KEGG" id="sper:EW093_09705"/>
<dbReference type="Pfam" id="PF00005">
    <property type="entry name" value="ABC_tran"/>
    <property type="match status" value="1"/>
</dbReference>
<reference evidence="5 6" key="1">
    <citation type="submission" date="2019-02" db="EMBL/GenBank/DDBJ databases">
        <authorList>
            <person name="Fomenkov A."/>
            <person name="Dubinina G."/>
            <person name="Grabovich M."/>
            <person name="Vincze T."/>
            <person name="Roberts R.J."/>
        </authorList>
    </citation>
    <scope>NUCLEOTIDE SEQUENCE [LARGE SCALE GENOMIC DNA]</scope>
    <source>
        <strain evidence="5 6">P</strain>
    </source>
</reference>
<dbReference type="GO" id="GO:0005524">
    <property type="term" value="F:ATP binding"/>
    <property type="evidence" value="ECO:0007669"/>
    <property type="project" value="UniProtKB-KW"/>
</dbReference>
<evidence type="ECO:0000256" key="1">
    <source>
        <dbReference type="ARBA" id="ARBA00006216"/>
    </source>
</evidence>
<dbReference type="SUPFAM" id="SSF52540">
    <property type="entry name" value="P-loop containing nucleoside triphosphate hydrolases"/>
    <property type="match status" value="1"/>
</dbReference>
<comment type="similarity">
    <text evidence="1">Belongs to the ABC transporter superfamily. Ycf16 family.</text>
</comment>
<dbReference type="NCBIfam" id="TIGR01978">
    <property type="entry name" value="sufC"/>
    <property type="match status" value="1"/>
</dbReference>
<dbReference type="RefSeq" id="WP_149568211.1">
    <property type="nucleotide sequence ID" value="NZ_CP035807.1"/>
</dbReference>
<evidence type="ECO:0000313" key="5">
    <source>
        <dbReference type="EMBL" id="QEN04970.1"/>
    </source>
</evidence>
<dbReference type="InterPro" id="IPR010230">
    <property type="entry name" value="FeS-cluster_ATPase_SufC"/>
</dbReference>
<gene>
    <name evidence="5" type="primary">sufC</name>
    <name evidence="5" type="ORF">EW093_09705</name>
</gene>
<keyword evidence="2" id="KW-0547">Nucleotide-binding</keyword>
<dbReference type="AlphaFoldDB" id="A0A5C1QD29"/>
<feature type="domain" description="ABC transporter" evidence="4">
    <location>
        <begin position="4"/>
        <end position="248"/>
    </location>
</feature>
<name>A0A5C1QD29_9SPIO</name>
<proteinExistence type="inferred from homology"/>
<dbReference type="InterPro" id="IPR027417">
    <property type="entry name" value="P-loop_NTPase"/>
</dbReference>
<dbReference type="OrthoDB" id="9806149at2"/>
<dbReference type="InterPro" id="IPR003439">
    <property type="entry name" value="ABC_transporter-like_ATP-bd"/>
</dbReference>
<dbReference type="GO" id="GO:0016887">
    <property type="term" value="F:ATP hydrolysis activity"/>
    <property type="evidence" value="ECO:0007669"/>
    <property type="project" value="InterPro"/>
</dbReference>
<dbReference type="EMBL" id="CP035807">
    <property type="protein sequence ID" value="QEN04970.1"/>
    <property type="molecule type" value="Genomic_DNA"/>
</dbReference>
<dbReference type="CDD" id="cd03217">
    <property type="entry name" value="ABC_FeS_Assembly"/>
    <property type="match status" value="1"/>
</dbReference>
<keyword evidence="3" id="KW-0067">ATP-binding</keyword>
<dbReference type="PROSITE" id="PS50893">
    <property type="entry name" value="ABC_TRANSPORTER_2"/>
    <property type="match status" value="1"/>
</dbReference>
<evidence type="ECO:0000259" key="4">
    <source>
        <dbReference type="PROSITE" id="PS50893"/>
    </source>
</evidence>
<organism evidence="5 6">
    <name type="scientific">Thiospirochaeta perfilievii</name>
    <dbReference type="NCBI Taxonomy" id="252967"/>
    <lineage>
        <taxon>Bacteria</taxon>
        <taxon>Pseudomonadati</taxon>
        <taxon>Spirochaetota</taxon>
        <taxon>Spirochaetia</taxon>
        <taxon>Spirochaetales</taxon>
        <taxon>Spirochaetaceae</taxon>
        <taxon>Thiospirochaeta</taxon>
    </lineage>
</organism>
<dbReference type="PANTHER" id="PTHR43204:SF1">
    <property type="entry name" value="ABC TRANSPORTER I FAMILY MEMBER 6, CHLOROPLASTIC"/>
    <property type="match status" value="1"/>
</dbReference>
<sequence length="251" mass="27765">MNLLEIDNLKVNINDKEIINGLNLKIDKGQVHALMGQNGCGKSTLAKAITGHFAINVTGGSIKYKNLDLLNMEPEERANRGIFMSFQSPREIPGVNNLYFLKTSLNLKREFNGQEELNSAQMLKKIKTLTKELGIDDKVLKRYVNDGFSGGEKKTNELLQMLLLEPDLIILDEIDSGLDIDALKRVGEGINRLLDGKTSVLIITHYKRVLDYIKPDVVHVMAGGKIVKTGDISIVNILEDKGYGGIDNASS</sequence>
<dbReference type="Proteomes" id="UP000323824">
    <property type="component" value="Chromosome"/>
</dbReference>
<protein>
    <submittedName>
        <fullName evidence="5">Fe-S cluster assembly ATPase SufC</fullName>
    </submittedName>
</protein>
<evidence type="ECO:0000313" key="6">
    <source>
        <dbReference type="Proteomes" id="UP000323824"/>
    </source>
</evidence>
<accession>A0A5C1QD29</accession>
<dbReference type="SMART" id="SM00382">
    <property type="entry name" value="AAA"/>
    <property type="match status" value="1"/>
</dbReference>
<dbReference type="PANTHER" id="PTHR43204">
    <property type="entry name" value="ABC TRANSPORTER I FAMILY MEMBER 6, CHLOROPLASTIC"/>
    <property type="match status" value="1"/>
</dbReference>
<reference evidence="5 6" key="2">
    <citation type="submission" date="2019-09" db="EMBL/GenBank/DDBJ databases">
        <title>Complete Genome Sequence and Methylome Analysis of free living Spirochaetas.</title>
        <authorList>
            <person name="Leshcheva N."/>
            <person name="Mikheeva N."/>
        </authorList>
    </citation>
    <scope>NUCLEOTIDE SEQUENCE [LARGE SCALE GENOMIC DNA]</scope>
    <source>
        <strain evidence="5 6">P</strain>
    </source>
</reference>
<evidence type="ECO:0000256" key="2">
    <source>
        <dbReference type="ARBA" id="ARBA00022741"/>
    </source>
</evidence>